<protein>
    <submittedName>
        <fullName evidence="2">Uncharacterized protein</fullName>
    </submittedName>
</protein>
<feature type="compositionally biased region" description="Polar residues" evidence="1">
    <location>
        <begin position="18"/>
        <end position="32"/>
    </location>
</feature>
<name>A0ABS6V8M0_9SPHN</name>
<evidence type="ECO:0000256" key="1">
    <source>
        <dbReference type="SAM" id="MobiDB-lite"/>
    </source>
</evidence>
<evidence type="ECO:0000313" key="2">
    <source>
        <dbReference type="EMBL" id="MBW0145856.1"/>
    </source>
</evidence>
<dbReference type="RefSeq" id="WP_218633735.1">
    <property type="nucleotide sequence ID" value="NZ_JAHVAH010000001.1"/>
</dbReference>
<sequence length="71" mass="6988">MADVNANKAQGKTGGPSIASTGPQDATNSPDSQKGDAANAIGQKEKGEQAPNAGPTGGKQPTDPVQSEPTD</sequence>
<keyword evidence="3" id="KW-1185">Reference proteome</keyword>
<evidence type="ECO:0000313" key="3">
    <source>
        <dbReference type="Proteomes" id="UP000698028"/>
    </source>
</evidence>
<dbReference type="EMBL" id="JAHVAH010000001">
    <property type="protein sequence ID" value="MBW0145856.1"/>
    <property type="molecule type" value="Genomic_DNA"/>
</dbReference>
<proteinExistence type="predicted"/>
<feature type="region of interest" description="Disordered" evidence="1">
    <location>
        <begin position="1"/>
        <end position="71"/>
    </location>
</feature>
<accession>A0ABS6V8M0</accession>
<gene>
    <name evidence="2" type="ORF">KTQ36_11190</name>
</gene>
<comment type="caution">
    <text evidence="2">The sequence shown here is derived from an EMBL/GenBank/DDBJ whole genome shotgun (WGS) entry which is preliminary data.</text>
</comment>
<reference evidence="2 3" key="1">
    <citation type="submission" date="2021-07" db="EMBL/GenBank/DDBJ databases">
        <title>The draft genome sequence of Sphingomicrobium sp. B8.</title>
        <authorList>
            <person name="Mu L."/>
        </authorList>
    </citation>
    <scope>NUCLEOTIDE SEQUENCE [LARGE SCALE GENOMIC DNA]</scope>
    <source>
        <strain evidence="2 3">B8</strain>
    </source>
</reference>
<dbReference type="Proteomes" id="UP000698028">
    <property type="component" value="Unassembled WGS sequence"/>
</dbReference>
<organism evidence="2 3">
    <name type="scientific">Sphingomicrobium clamense</name>
    <dbReference type="NCBI Taxonomy" id="2851013"/>
    <lineage>
        <taxon>Bacteria</taxon>
        <taxon>Pseudomonadati</taxon>
        <taxon>Pseudomonadota</taxon>
        <taxon>Alphaproteobacteria</taxon>
        <taxon>Sphingomonadales</taxon>
        <taxon>Sphingomonadaceae</taxon>
        <taxon>Sphingomicrobium</taxon>
    </lineage>
</organism>